<proteinExistence type="predicted"/>
<dbReference type="CDD" id="cd06170">
    <property type="entry name" value="LuxR_C_like"/>
    <property type="match status" value="1"/>
</dbReference>
<dbReference type="GO" id="GO:0003677">
    <property type="term" value="F:DNA binding"/>
    <property type="evidence" value="ECO:0007669"/>
    <property type="project" value="UniProtKB-KW"/>
</dbReference>
<dbReference type="InterPro" id="IPR036388">
    <property type="entry name" value="WH-like_DNA-bd_sf"/>
</dbReference>
<dbReference type="InterPro" id="IPR000792">
    <property type="entry name" value="Tscrpt_reg_LuxR_C"/>
</dbReference>
<evidence type="ECO:0000256" key="3">
    <source>
        <dbReference type="ARBA" id="ARBA00023163"/>
    </source>
</evidence>
<dbReference type="Pfam" id="PF00196">
    <property type="entry name" value="GerE"/>
    <property type="match status" value="1"/>
</dbReference>
<dbReference type="AlphaFoldDB" id="A0A344KZF0"/>
<keyword evidence="2" id="KW-0238">DNA-binding</keyword>
<dbReference type="GO" id="GO:0006355">
    <property type="term" value="P:regulation of DNA-templated transcription"/>
    <property type="evidence" value="ECO:0007669"/>
    <property type="project" value="InterPro"/>
</dbReference>
<protein>
    <submittedName>
        <fullName evidence="5">Helix-turn-helix transcriptional regulator</fullName>
    </submittedName>
</protein>
<dbReference type="Gene3D" id="1.10.10.10">
    <property type="entry name" value="Winged helix-like DNA-binding domain superfamily/Winged helix DNA-binding domain"/>
    <property type="match status" value="1"/>
</dbReference>
<dbReference type="PANTHER" id="PTHR44688:SF16">
    <property type="entry name" value="DNA-BINDING TRANSCRIPTIONAL ACTIVATOR DEVR_DOSR"/>
    <property type="match status" value="1"/>
</dbReference>
<dbReference type="SMART" id="SM00421">
    <property type="entry name" value="HTH_LUXR"/>
    <property type="match status" value="1"/>
</dbReference>
<keyword evidence="1" id="KW-0805">Transcription regulation</keyword>
<dbReference type="SUPFAM" id="SSF46894">
    <property type="entry name" value="C-terminal effector domain of the bipartite response regulators"/>
    <property type="match status" value="1"/>
</dbReference>
<evidence type="ECO:0000256" key="1">
    <source>
        <dbReference type="ARBA" id="ARBA00023015"/>
    </source>
</evidence>
<dbReference type="EMBL" id="CP015163">
    <property type="protein sequence ID" value="AXB41174.1"/>
    <property type="molecule type" value="Genomic_DNA"/>
</dbReference>
<evidence type="ECO:0000313" key="6">
    <source>
        <dbReference type="Proteomes" id="UP000250434"/>
    </source>
</evidence>
<evidence type="ECO:0000259" key="4">
    <source>
        <dbReference type="PROSITE" id="PS50043"/>
    </source>
</evidence>
<dbReference type="PROSITE" id="PS50043">
    <property type="entry name" value="HTH_LUXR_2"/>
    <property type="match status" value="1"/>
</dbReference>
<dbReference type="InterPro" id="IPR016032">
    <property type="entry name" value="Sig_transdc_resp-reg_C-effctor"/>
</dbReference>
<reference evidence="5 6" key="1">
    <citation type="submission" date="2016-04" db="EMBL/GenBank/DDBJ databases">
        <title>Complete genome sequence and analysis of deep-sea sediment isolate, Amycolatopsis sp. WP1.</title>
        <authorList>
            <person name="Wang H."/>
            <person name="Chen S."/>
            <person name="Wu Q."/>
        </authorList>
    </citation>
    <scope>NUCLEOTIDE SEQUENCE [LARGE SCALE GENOMIC DNA]</scope>
    <source>
        <strain evidence="5 6">WP1</strain>
    </source>
</reference>
<feature type="domain" description="HTH luxR-type" evidence="4">
    <location>
        <begin position="271"/>
        <end position="334"/>
    </location>
</feature>
<dbReference type="PANTHER" id="PTHR44688">
    <property type="entry name" value="DNA-BINDING TRANSCRIPTIONAL ACTIVATOR DEVR_DOSR"/>
    <property type="match status" value="1"/>
</dbReference>
<sequence length="334" mass="35306">MIRSGGRPLRELLAAAGHGVDWAEAGAALSRAVSAAVPHDAIRLSGGEPGALCSFSFWHGYEPDFGQALLNACHTGEDPHRWAEFAAWPVPAVVVGVDRRHTAARRLFAGHGVGSELRMVLRDARGVWGTLGLLRSAGGRQFGEAEVAAAARLTPTLVAFLREYVTAVPLCPASPSPAPGVLVVGPDHRIRSATANAVDWQRCLSARHAAPPWTGKAFFAGLSAATRSGGSPLVVGPAASYGRWIACQAERLGDDVTVVIQAATAAQLLPSLCAWYGLTDRERQVVGQLREAAAAKQIARRLELSVHTVNDHLRAIFRKTGVHGRDELLTALSG</sequence>
<accession>A0A344KZF0</accession>
<dbReference type="OrthoDB" id="9815744at2"/>
<keyword evidence="3" id="KW-0804">Transcription</keyword>
<evidence type="ECO:0000313" key="5">
    <source>
        <dbReference type="EMBL" id="AXB41174.1"/>
    </source>
</evidence>
<name>A0A344KZF0_9PSEU</name>
<keyword evidence="6" id="KW-1185">Reference proteome</keyword>
<dbReference type="RefSeq" id="WP_113690463.1">
    <property type="nucleotide sequence ID" value="NZ_CP015163.1"/>
</dbReference>
<evidence type="ECO:0000256" key="2">
    <source>
        <dbReference type="ARBA" id="ARBA00023125"/>
    </source>
</evidence>
<organism evidence="5 6">
    <name type="scientific">Amycolatopsis albispora</name>
    <dbReference type="NCBI Taxonomy" id="1804986"/>
    <lineage>
        <taxon>Bacteria</taxon>
        <taxon>Bacillati</taxon>
        <taxon>Actinomycetota</taxon>
        <taxon>Actinomycetes</taxon>
        <taxon>Pseudonocardiales</taxon>
        <taxon>Pseudonocardiaceae</taxon>
        <taxon>Amycolatopsis</taxon>
    </lineage>
</organism>
<dbReference type="Proteomes" id="UP000250434">
    <property type="component" value="Chromosome"/>
</dbReference>
<gene>
    <name evidence="5" type="ORF">A4R43_00475</name>
</gene>
<dbReference type="PRINTS" id="PR00038">
    <property type="entry name" value="HTHLUXR"/>
</dbReference>
<dbReference type="KEGG" id="aab:A4R43_00475"/>